<dbReference type="Gene3D" id="3.30.230.10">
    <property type="match status" value="1"/>
</dbReference>
<comment type="catalytic activity">
    <reaction evidence="2">
        <text>Hydrolysis of proteins in presence of ATP.</text>
        <dbReference type="EC" id="3.4.21.53"/>
    </reaction>
</comment>
<name>A0A084JIR1_9CLOT</name>
<dbReference type="InterPro" id="IPR027417">
    <property type="entry name" value="P-loop_NTPase"/>
</dbReference>
<dbReference type="InterPro" id="IPR014721">
    <property type="entry name" value="Ribsml_uS5_D2-typ_fold_subgr"/>
</dbReference>
<dbReference type="PROSITE" id="PS51786">
    <property type="entry name" value="LON_PROTEOLYTIC"/>
    <property type="match status" value="1"/>
</dbReference>
<keyword evidence="2" id="KW-0720">Serine protease</keyword>
<accession>A0A084JIR1</accession>
<dbReference type="GO" id="GO:0004252">
    <property type="term" value="F:serine-type endopeptidase activity"/>
    <property type="evidence" value="ECO:0007669"/>
    <property type="project" value="UniProtKB-UniRule"/>
</dbReference>
<dbReference type="RefSeq" id="WP_035129281.1">
    <property type="nucleotide sequence ID" value="NZ_JPMD01000001.1"/>
</dbReference>
<comment type="caution">
    <text evidence="5">The sequence shown here is derived from an EMBL/GenBank/DDBJ whole genome shotgun (WGS) entry which is preliminary data.</text>
</comment>
<protein>
    <recommendedName>
        <fullName evidence="2">endopeptidase La</fullName>
        <ecNumber evidence="2">3.4.21.53</ecNumber>
    </recommendedName>
</protein>
<reference evidence="5 6" key="1">
    <citation type="submission" date="2014-07" db="EMBL/GenBank/DDBJ databases">
        <title>Draft genome of Clostridium sulfidigenes 113A isolated from sediments associated with methane hydrate from Krishna Godavari basin.</title>
        <authorList>
            <person name="Honkalas V.S."/>
            <person name="Dabir A.P."/>
            <person name="Arora P."/>
            <person name="Dhakephalkar P.K."/>
        </authorList>
    </citation>
    <scope>NUCLEOTIDE SEQUENCE [LARGE SCALE GENOMIC DNA]</scope>
    <source>
        <strain evidence="5 6">113A</strain>
    </source>
</reference>
<feature type="active site" evidence="2">
    <location>
        <position position="636"/>
    </location>
</feature>
<evidence type="ECO:0000313" key="6">
    <source>
        <dbReference type="Proteomes" id="UP000028542"/>
    </source>
</evidence>
<dbReference type="EMBL" id="JPMD01000001">
    <property type="protein sequence ID" value="KEZ88845.1"/>
    <property type="molecule type" value="Genomic_DNA"/>
</dbReference>
<dbReference type="InterPro" id="IPR041699">
    <property type="entry name" value="AAA_32"/>
</dbReference>
<sequence>MKRVLKPSEVLYDFEIVEDREIEGEFILPQYKDAYNKIKTSLLLNGEGYNIYLVDEFCKDRVKHIISYVKHILTGGKPPKDICYVIKGNAKEPVPLFVNNGYGNKLKKVVDKIQEFYAESIFKFYNGIDNKEKEHLISTIKDRRSKIVGELIKLSKEYGFEIKTSGEGFTFIPLVDGKEMTEDEFDNLKEEEKLEILNKVDELKINANDILEKLRNMKNDEINRIREIMDNFFKEEMEELNVVIEEEFNDDSEAKAYIHYLITEIKGELEENYSISYEDDEEAIRDIIYKYDVNVIVDNSDIEYPPVIFEEDPSVSNLFGSIDYENHNNIYVSTVKSIRAGSYVRANGGCLILRASSLLSNSQSYYYLKRAIISEKVDLDYNRGYIELFTLSSLKPVPMPINTKVIIIGDYDIYDALYNYDKEFRTIFKTRADYRGILKAENKVKTVLIKEINRLSKENNIKPITSSGIREIAKFLSRKAENKNKIHFDHDELSNLIIQANYKAAEEVREFIDGDDIENIAYRKEPIEREYLELYDEKKLLIDVSGSKVGQINGLSVIDTGYTSFGKPVKITCTCFKGEGKIIDAQRESNLSGKIHTKGINILKGYINNINGGYKTLPVDFNLSFEQLYGVIDGDSASVAEALAIISALCKIPIKQNISITGSINQFGQVQPIGGVNEKIEGFFEVCKIMDDTEGKGVVIPLSNKDDLVLSREVERAIFEGKFKIYTMETVEDAMELVFDVEEITMDNIMELISKQCMEYEKK</sequence>
<comment type="similarity">
    <text evidence="2">Belongs to the peptidase S16 family.</text>
</comment>
<dbReference type="GO" id="GO:0006508">
    <property type="term" value="P:proteolysis"/>
    <property type="evidence" value="ECO:0007669"/>
    <property type="project" value="UniProtKB-KW"/>
</dbReference>
<dbReference type="Proteomes" id="UP000028542">
    <property type="component" value="Unassembled WGS sequence"/>
</dbReference>
<keyword evidence="6" id="KW-1185">Reference proteome</keyword>
<evidence type="ECO:0000256" key="2">
    <source>
        <dbReference type="PROSITE-ProRule" id="PRU01122"/>
    </source>
</evidence>
<feature type="domain" description="Lon proteolytic" evidence="4">
    <location>
        <begin position="546"/>
        <end position="741"/>
    </location>
</feature>
<feature type="coiled-coil region" evidence="3">
    <location>
        <begin position="200"/>
        <end position="231"/>
    </location>
</feature>
<dbReference type="InterPro" id="IPR020568">
    <property type="entry name" value="Ribosomal_Su5_D2-typ_SF"/>
</dbReference>
<evidence type="ECO:0000256" key="1">
    <source>
        <dbReference type="ARBA" id="ARBA00022670"/>
    </source>
</evidence>
<evidence type="ECO:0000313" key="5">
    <source>
        <dbReference type="EMBL" id="KEZ88845.1"/>
    </source>
</evidence>
<dbReference type="GO" id="GO:0030163">
    <property type="term" value="P:protein catabolic process"/>
    <property type="evidence" value="ECO:0007669"/>
    <property type="project" value="InterPro"/>
</dbReference>
<dbReference type="Gene3D" id="1.10.8.60">
    <property type="match status" value="1"/>
</dbReference>
<dbReference type="InterPro" id="IPR027065">
    <property type="entry name" value="Lon_Prtase"/>
</dbReference>
<proteinExistence type="inferred from homology"/>
<evidence type="ECO:0000259" key="4">
    <source>
        <dbReference type="PROSITE" id="PS51786"/>
    </source>
</evidence>
<dbReference type="AlphaFoldDB" id="A0A084JIR1"/>
<dbReference type="STRING" id="318464.IO99_01400"/>
<dbReference type="InterPro" id="IPR008269">
    <property type="entry name" value="Lon_proteolytic"/>
</dbReference>
<dbReference type="Pfam" id="PF20436">
    <property type="entry name" value="LonB_AAA-LID"/>
    <property type="match status" value="1"/>
</dbReference>
<dbReference type="Pfam" id="PF05362">
    <property type="entry name" value="Lon_C"/>
    <property type="match status" value="1"/>
</dbReference>
<organism evidence="5 6">
    <name type="scientific">Clostridium sulfidigenes</name>
    <dbReference type="NCBI Taxonomy" id="318464"/>
    <lineage>
        <taxon>Bacteria</taxon>
        <taxon>Bacillati</taxon>
        <taxon>Bacillota</taxon>
        <taxon>Clostridia</taxon>
        <taxon>Eubacteriales</taxon>
        <taxon>Clostridiaceae</taxon>
        <taxon>Clostridium</taxon>
    </lineage>
</organism>
<evidence type="ECO:0000256" key="3">
    <source>
        <dbReference type="SAM" id="Coils"/>
    </source>
</evidence>
<dbReference type="eggNOG" id="COG1067">
    <property type="taxonomic scope" value="Bacteria"/>
</dbReference>
<dbReference type="Pfam" id="PF13654">
    <property type="entry name" value="AAA_32"/>
    <property type="match status" value="1"/>
</dbReference>
<feature type="active site" evidence="2">
    <location>
        <position position="679"/>
    </location>
</feature>
<dbReference type="SUPFAM" id="SSF54211">
    <property type="entry name" value="Ribosomal protein S5 domain 2-like"/>
    <property type="match status" value="1"/>
</dbReference>
<dbReference type="PANTHER" id="PTHR10046">
    <property type="entry name" value="ATP DEPENDENT LON PROTEASE FAMILY MEMBER"/>
    <property type="match status" value="1"/>
</dbReference>
<keyword evidence="2" id="KW-0378">Hydrolase</keyword>
<keyword evidence="3" id="KW-0175">Coiled coil</keyword>
<keyword evidence="1 2" id="KW-0645">Protease</keyword>
<dbReference type="GO" id="GO:0005524">
    <property type="term" value="F:ATP binding"/>
    <property type="evidence" value="ECO:0007669"/>
    <property type="project" value="InterPro"/>
</dbReference>
<dbReference type="EC" id="3.4.21.53" evidence="2"/>
<dbReference type="PRINTS" id="PR00830">
    <property type="entry name" value="ENDOLAPTASE"/>
</dbReference>
<dbReference type="Gene3D" id="3.40.50.300">
    <property type="entry name" value="P-loop containing nucleotide triphosphate hydrolases"/>
    <property type="match status" value="2"/>
</dbReference>
<dbReference type="GO" id="GO:0004176">
    <property type="term" value="F:ATP-dependent peptidase activity"/>
    <property type="evidence" value="ECO:0007669"/>
    <property type="project" value="UniProtKB-UniRule"/>
</dbReference>
<dbReference type="InterPro" id="IPR046843">
    <property type="entry name" value="LonB_AAA-LID"/>
</dbReference>
<gene>
    <name evidence="5" type="ORF">IO99_01400</name>
</gene>